<sequence length="87" mass="9922">MALESAQPITIRLDGHNYSHWSFLMRSFIKGRGLWKYISGDSKCPGKDDSKYADWEINNNKILTWIANTVTPSINMQLGKFDTAKQA</sequence>
<protein>
    <recommendedName>
        <fullName evidence="1">Retrotransposon Copia-like N-terminal domain-containing protein</fullName>
    </recommendedName>
</protein>
<organism evidence="2 3">
    <name type="scientific">Prunus armeniaca</name>
    <name type="common">Apricot</name>
    <name type="synonym">Armeniaca vulgaris</name>
    <dbReference type="NCBI Taxonomy" id="36596"/>
    <lineage>
        <taxon>Eukaryota</taxon>
        <taxon>Viridiplantae</taxon>
        <taxon>Streptophyta</taxon>
        <taxon>Embryophyta</taxon>
        <taxon>Tracheophyta</taxon>
        <taxon>Spermatophyta</taxon>
        <taxon>Magnoliopsida</taxon>
        <taxon>eudicotyledons</taxon>
        <taxon>Gunneridae</taxon>
        <taxon>Pentapetalae</taxon>
        <taxon>rosids</taxon>
        <taxon>fabids</taxon>
        <taxon>Rosales</taxon>
        <taxon>Rosaceae</taxon>
        <taxon>Amygdaloideae</taxon>
        <taxon>Amygdaleae</taxon>
        <taxon>Prunus</taxon>
    </lineage>
</organism>
<proteinExistence type="predicted"/>
<dbReference type="Proteomes" id="UP000507222">
    <property type="component" value="Unassembled WGS sequence"/>
</dbReference>
<gene>
    <name evidence="2" type="ORF">CURHAP_LOCUS19789</name>
</gene>
<dbReference type="AlphaFoldDB" id="A0A6J5UBW4"/>
<feature type="domain" description="Retrotransposon Copia-like N-terminal" evidence="1">
    <location>
        <begin position="6"/>
        <end position="45"/>
    </location>
</feature>
<evidence type="ECO:0000259" key="1">
    <source>
        <dbReference type="Pfam" id="PF14244"/>
    </source>
</evidence>
<dbReference type="EMBL" id="CAEKDK010000003">
    <property type="protein sequence ID" value="CAB4272914.1"/>
    <property type="molecule type" value="Genomic_DNA"/>
</dbReference>
<evidence type="ECO:0000313" key="3">
    <source>
        <dbReference type="Proteomes" id="UP000507222"/>
    </source>
</evidence>
<dbReference type="PANTHER" id="PTHR37610">
    <property type="entry name" value="CCHC-TYPE DOMAIN-CONTAINING PROTEIN"/>
    <property type="match status" value="1"/>
</dbReference>
<name>A0A6J5UBW4_PRUAR</name>
<evidence type="ECO:0000313" key="2">
    <source>
        <dbReference type="EMBL" id="CAB4272914.1"/>
    </source>
</evidence>
<dbReference type="PANTHER" id="PTHR37610:SF80">
    <property type="entry name" value="RETROTRANSPOSON GAG DOMAIN-CONTAINING PROTEIN"/>
    <property type="match status" value="1"/>
</dbReference>
<dbReference type="InterPro" id="IPR029472">
    <property type="entry name" value="Copia-like_N"/>
</dbReference>
<dbReference type="Pfam" id="PF14244">
    <property type="entry name" value="Retrotran_gag_3"/>
    <property type="match status" value="1"/>
</dbReference>
<reference evidence="2 3" key="1">
    <citation type="submission" date="2020-05" db="EMBL/GenBank/DDBJ databases">
        <authorList>
            <person name="Campoy J."/>
            <person name="Schneeberger K."/>
            <person name="Spophaly S."/>
        </authorList>
    </citation>
    <scope>NUCLEOTIDE SEQUENCE [LARGE SCALE GENOMIC DNA]</scope>
    <source>
        <strain evidence="2">PruArmRojPasFocal</strain>
    </source>
</reference>
<accession>A0A6J5UBW4</accession>